<feature type="transmembrane region" description="Helical" evidence="8">
    <location>
        <begin position="24"/>
        <end position="40"/>
    </location>
</feature>
<gene>
    <name evidence="10" type="ORF">EFBL_1223</name>
</gene>
<keyword evidence="11" id="KW-1185">Reference proteome</keyword>
<evidence type="ECO:0000256" key="2">
    <source>
        <dbReference type="ARBA" id="ARBA00022448"/>
    </source>
</evidence>
<evidence type="ECO:0000256" key="5">
    <source>
        <dbReference type="ARBA" id="ARBA00023065"/>
    </source>
</evidence>
<keyword evidence="2" id="KW-0813">Transport</keyword>
<evidence type="ECO:0000256" key="4">
    <source>
        <dbReference type="ARBA" id="ARBA00022989"/>
    </source>
</evidence>
<dbReference type="GO" id="GO:0001508">
    <property type="term" value="P:action potential"/>
    <property type="evidence" value="ECO:0007669"/>
    <property type="project" value="TreeGrafter"/>
</dbReference>
<evidence type="ECO:0000256" key="1">
    <source>
        <dbReference type="ARBA" id="ARBA00004141"/>
    </source>
</evidence>
<feature type="domain" description="Potassium channel" evidence="9">
    <location>
        <begin position="107"/>
        <end position="179"/>
    </location>
</feature>
<reference evidence="11" key="1">
    <citation type="submission" date="2017-07" db="EMBL/GenBank/DDBJ databases">
        <title>Draft genome sequence of Effusibacillus lacus strain skLN1.</title>
        <authorList>
            <person name="Watanabe M."/>
            <person name="Kojima H."/>
            <person name="Fukui M."/>
        </authorList>
    </citation>
    <scope>NUCLEOTIDE SEQUENCE [LARGE SCALE GENOMIC DNA]</scope>
    <source>
        <strain evidence="11">skLN1</strain>
    </source>
</reference>
<dbReference type="EMBL" id="BDUF01000024">
    <property type="protein sequence ID" value="GAX89599.1"/>
    <property type="molecule type" value="Genomic_DNA"/>
</dbReference>
<evidence type="ECO:0000313" key="11">
    <source>
        <dbReference type="Proteomes" id="UP000217785"/>
    </source>
</evidence>
<dbReference type="PANTHER" id="PTHR11537">
    <property type="entry name" value="VOLTAGE-GATED POTASSIUM CHANNEL"/>
    <property type="match status" value="1"/>
</dbReference>
<keyword evidence="3 8" id="KW-0812">Transmembrane</keyword>
<evidence type="ECO:0000256" key="6">
    <source>
        <dbReference type="ARBA" id="ARBA00023136"/>
    </source>
</evidence>
<organism evidence="10 11">
    <name type="scientific">Effusibacillus lacus</name>
    <dbReference type="NCBI Taxonomy" id="1348429"/>
    <lineage>
        <taxon>Bacteria</taxon>
        <taxon>Bacillati</taxon>
        <taxon>Bacillota</taxon>
        <taxon>Bacilli</taxon>
        <taxon>Bacillales</taxon>
        <taxon>Alicyclobacillaceae</taxon>
        <taxon>Effusibacillus</taxon>
    </lineage>
</organism>
<comment type="subcellular location">
    <subcellularLocation>
        <location evidence="1">Membrane</location>
        <topology evidence="1">Multi-pass membrane protein</topology>
    </subcellularLocation>
</comment>
<dbReference type="Proteomes" id="UP000217785">
    <property type="component" value="Unassembled WGS sequence"/>
</dbReference>
<evidence type="ECO:0000259" key="9">
    <source>
        <dbReference type="Pfam" id="PF07885"/>
    </source>
</evidence>
<dbReference type="Gene3D" id="1.20.120.350">
    <property type="entry name" value="Voltage-gated potassium channels. Chain C"/>
    <property type="match status" value="1"/>
</dbReference>
<evidence type="ECO:0000256" key="7">
    <source>
        <dbReference type="ARBA" id="ARBA00023303"/>
    </source>
</evidence>
<dbReference type="GO" id="GO:0008076">
    <property type="term" value="C:voltage-gated potassium channel complex"/>
    <property type="evidence" value="ECO:0007669"/>
    <property type="project" value="InterPro"/>
</dbReference>
<dbReference type="InterPro" id="IPR013099">
    <property type="entry name" value="K_chnl_dom"/>
</dbReference>
<feature type="transmembrane region" description="Helical" evidence="8">
    <location>
        <begin position="102"/>
        <end position="120"/>
    </location>
</feature>
<protein>
    <submittedName>
        <fullName evidence="10">Ion transporter</fullName>
    </submittedName>
</protein>
<comment type="caution">
    <text evidence="10">The sequence shown here is derived from an EMBL/GenBank/DDBJ whole genome shotgun (WGS) entry which is preliminary data.</text>
</comment>
<feature type="transmembrane region" description="Helical" evidence="8">
    <location>
        <begin position="156"/>
        <end position="180"/>
    </location>
</feature>
<dbReference type="GO" id="GO:0005249">
    <property type="term" value="F:voltage-gated potassium channel activity"/>
    <property type="evidence" value="ECO:0007669"/>
    <property type="project" value="InterPro"/>
</dbReference>
<dbReference type="PANTHER" id="PTHR11537:SF254">
    <property type="entry name" value="POTASSIUM VOLTAGE-GATED CHANNEL PROTEIN SHAB"/>
    <property type="match status" value="1"/>
</dbReference>
<keyword evidence="4 8" id="KW-1133">Transmembrane helix</keyword>
<dbReference type="InterPro" id="IPR028325">
    <property type="entry name" value="VG_K_chnl"/>
</dbReference>
<keyword evidence="6 8" id="KW-0472">Membrane</keyword>
<name>A0A292YL11_9BACL</name>
<evidence type="ECO:0000256" key="8">
    <source>
        <dbReference type="SAM" id="Phobius"/>
    </source>
</evidence>
<dbReference type="InterPro" id="IPR027359">
    <property type="entry name" value="Volt_channel_dom_sf"/>
</dbReference>
<accession>A0A292YL11</accession>
<evidence type="ECO:0000313" key="10">
    <source>
        <dbReference type="EMBL" id="GAX89599.1"/>
    </source>
</evidence>
<proteinExistence type="predicted"/>
<dbReference type="SUPFAM" id="SSF81324">
    <property type="entry name" value="Voltage-gated potassium channels"/>
    <property type="match status" value="1"/>
</dbReference>
<dbReference type="Gene3D" id="1.10.287.70">
    <property type="match status" value="1"/>
</dbReference>
<sequence>MLILILISVAIPFSDAAFSGQIDLLIWMVFVLDYFVRLLKAQEKKKFVKSHVIDLIAIIPLDSLFLSLRIVQVFRVFRLSVYAYRYVKPLLTVLRMNELSKVLVFAFVTIIAGAAIIDLVEPEIQSIEDGLWWAIVTATTVGYGDISPKTGPGRMVAVVLMLVGIGTMGIITGTIATYFLTQKEHDVPNSVKHIQQELARFHDLSETDLKMLIRYMEALLEYKRGHREDPGIPDAELLQEEAEK</sequence>
<dbReference type="Pfam" id="PF07885">
    <property type="entry name" value="Ion_trans_2"/>
    <property type="match status" value="1"/>
</dbReference>
<evidence type="ECO:0000256" key="3">
    <source>
        <dbReference type="ARBA" id="ARBA00022692"/>
    </source>
</evidence>
<dbReference type="AlphaFoldDB" id="A0A292YL11"/>
<keyword evidence="5" id="KW-0406">Ion transport</keyword>
<keyword evidence="7" id="KW-0407">Ion channel</keyword>
<dbReference type="PRINTS" id="PR00169">
    <property type="entry name" value="KCHANNEL"/>
</dbReference>